<evidence type="ECO:0000259" key="1">
    <source>
        <dbReference type="PROSITE" id="PS51724"/>
    </source>
</evidence>
<accession>A0A1X7HMS1</accession>
<dbReference type="InterPro" id="IPR007730">
    <property type="entry name" value="SPOR-like_dom"/>
</dbReference>
<dbReference type="Proteomes" id="UP000192940">
    <property type="component" value="Chromosome I"/>
</dbReference>
<protein>
    <submittedName>
        <fullName evidence="2">Stage II sporulation protein D</fullName>
    </submittedName>
</protein>
<dbReference type="InterPro" id="IPR013693">
    <property type="entry name" value="SpoIID/LytB_N"/>
</dbReference>
<proteinExistence type="predicted"/>
<reference evidence="2 3" key="1">
    <citation type="submission" date="2017-04" db="EMBL/GenBank/DDBJ databases">
        <authorList>
            <person name="Afonso C.L."/>
            <person name="Miller P.J."/>
            <person name="Scott M.A."/>
            <person name="Spackman E."/>
            <person name="Goraichik I."/>
            <person name="Dimitrov K.M."/>
            <person name="Suarez D.L."/>
            <person name="Swayne D.E."/>
        </authorList>
    </citation>
    <scope>NUCLEOTIDE SEQUENCE [LARGE SCALE GENOMIC DNA]</scope>
    <source>
        <strain evidence="2 3">N3/975</strain>
    </source>
</reference>
<dbReference type="AlphaFoldDB" id="A0A1X7HMS1"/>
<sequence length="702" mass="74285">MTTKKWNRSIRTWCAKGLLAVIVAGSVWYAPAVSAAAPSLDNIRVALFLDLGSKYKSTTPAVTVESSESFNASLITSEVSQGLLSIPGSQKVRLSVDSYRVKVLETKDWKTASEAAKKLQATADKPLLFLSESSNGNVFQLYSGMYSNEQAAKEAAARTAKTAAAYLNGQTPAAKGSLHLTAGQFDSEAAAEKVRRTFVDSGIDAVNVIVPTGGTVKYAVWVGEAANTAEFAALKSTAQAVSAVPLDEVGKDAVGLMIRQDAGLNLAQAQPVAHYVMAGTGAKLWVETSSNSGIQVMERSDRKYRGAFEIGTKNGQLYLVNELPFEQYLYSVVGAEVPSSWGSEALKAQAVAARSYALFQGNKFEVAHVVDTTLSQAYSGIGTEQGSITQAVDATKGEVLMSNNKLVEAVFSSNSGGMTADPSEVWNSANDLFAAVESPGDKSSQAALKQWYHILLPNGVTGYVREDNVKETGAATAAGLRIMTVTAKDTNIRPLPLIQSSVKPAAQMNPGDTAVILDKVNESNSYEWVRGPFTSSELLQSLKGKTSSSLPSSINTLEVTQRGPSGRAVQVTANGQILDVKYPDLYRSAFSGLPSTMFDIEPTGSYTVLGANGVASTLSGGQNVSVVSADGVQNTSSAGSVVMNGDSKARVIDKTAGFKFTGKGFGHGLGLSQWGAKGMADEGYDYKEILQHYYRNSTIIKD</sequence>
<organism evidence="2 3">
    <name type="scientific">Paenibacillus uliginis N3/975</name>
    <dbReference type="NCBI Taxonomy" id="1313296"/>
    <lineage>
        <taxon>Bacteria</taxon>
        <taxon>Bacillati</taxon>
        <taxon>Bacillota</taxon>
        <taxon>Bacilli</taxon>
        <taxon>Bacillales</taxon>
        <taxon>Paenibacillaceae</taxon>
        <taxon>Paenibacillus</taxon>
    </lineage>
</organism>
<evidence type="ECO:0000313" key="2">
    <source>
        <dbReference type="EMBL" id="SMF89140.1"/>
    </source>
</evidence>
<dbReference type="GO" id="GO:0030288">
    <property type="term" value="C:outer membrane-bounded periplasmic space"/>
    <property type="evidence" value="ECO:0007669"/>
    <property type="project" value="TreeGrafter"/>
</dbReference>
<dbReference type="RefSeq" id="WP_208915278.1">
    <property type="nucleotide sequence ID" value="NZ_LT840184.1"/>
</dbReference>
<dbReference type="GO" id="GO:0030435">
    <property type="term" value="P:sporulation resulting in formation of a cellular spore"/>
    <property type="evidence" value="ECO:0007669"/>
    <property type="project" value="InterPro"/>
</dbReference>
<dbReference type="InterPro" id="IPR051922">
    <property type="entry name" value="Bact_Sporulation_Assoc"/>
</dbReference>
<name>A0A1X7HMS1_9BACL</name>
<dbReference type="Pfam" id="PF08486">
    <property type="entry name" value="SpoIID"/>
    <property type="match status" value="1"/>
</dbReference>
<feature type="domain" description="SPOR" evidence="1">
    <location>
        <begin position="172"/>
        <end position="252"/>
    </location>
</feature>
<dbReference type="STRING" id="1313296.SAMN05661091_4539"/>
<dbReference type="PROSITE" id="PS51724">
    <property type="entry name" value="SPOR"/>
    <property type="match status" value="1"/>
</dbReference>
<dbReference type="PANTHER" id="PTHR30032:SF4">
    <property type="entry name" value="AMIDASE ENHANCER"/>
    <property type="match status" value="1"/>
</dbReference>
<dbReference type="PANTHER" id="PTHR30032">
    <property type="entry name" value="N-ACETYLMURAMOYL-L-ALANINE AMIDASE-RELATED"/>
    <property type="match status" value="1"/>
</dbReference>
<dbReference type="NCBIfam" id="TIGR02669">
    <property type="entry name" value="SpoIID_LytB"/>
    <property type="match status" value="1"/>
</dbReference>
<dbReference type="InterPro" id="IPR013486">
    <property type="entry name" value="SpoIID/LytB"/>
</dbReference>
<dbReference type="GO" id="GO:0042834">
    <property type="term" value="F:peptidoglycan binding"/>
    <property type="evidence" value="ECO:0007669"/>
    <property type="project" value="InterPro"/>
</dbReference>
<evidence type="ECO:0000313" key="3">
    <source>
        <dbReference type="Proteomes" id="UP000192940"/>
    </source>
</evidence>
<gene>
    <name evidence="2" type="ORF">SAMN05661091_4539</name>
</gene>
<dbReference type="EMBL" id="LT840184">
    <property type="protein sequence ID" value="SMF89140.1"/>
    <property type="molecule type" value="Genomic_DNA"/>
</dbReference>
<keyword evidence="3" id="KW-1185">Reference proteome</keyword>